<dbReference type="SUPFAM" id="SSF48371">
    <property type="entry name" value="ARM repeat"/>
    <property type="match status" value="1"/>
</dbReference>
<dbReference type="EMBL" id="MU827312">
    <property type="protein sequence ID" value="KAJ7360060.1"/>
    <property type="molecule type" value="Genomic_DNA"/>
</dbReference>
<keyword evidence="1" id="KW-0677">Repeat</keyword>
<dbReference type="InterPro" id="IPR016024">
    <property type="entry name" value="ARM-type_fold"/>
</dbReference>
<evidence type="ECO:0000313" key="4">
    <source>
        <dbReference type="Proteomes" id="UP001163046"/>
    </source>
</evidence>
<comment type="caution">
    <text evidence="3">The sequence shown here is derived from an EMBL/GenBank/DDBJ whole genome shotgun (WGS) entry which is preliminary data.</text>
</comment>
<name>A0A9W9YPL7_9CNID</name>
<reference evidence="3" key="1">
    <citation type="submission" date="2023-01" db="EMBL/GenBank/DDBJ databases">
        <title>Genome assembly of the deep-sea coral Lophelia pertusa.</title>
        <authorList>
            <person name="Herrera S."/>
            <person name="Cordes E."/>
        </authorList>
    </citation>
    <scope>NUCLEOTIDE SEQUENCE</scope>
    <source>
        <strain evidence="3">USNM1676648</strain>
        <tissue evidence="3">Polyp</tissue>
    </source>
</reference>
<dbReference type="InterPro" id="IPR050693">
    <property type="entry name" value="Hsp70_NEF-Inhibitors"/>
</dbReference>
<dbReference type="InterPro" id="IPR013918">
    <property type="entry name" value="Nucleotide_exch_fac_Fes1"/>
</dbReference>
<dbReference type="Gene3D" id="1.25.10.10">
    <property type="entry name" value="Leucine-rich Repeat Variant"/>
    <property type="match status" value="1"/>
</dbReference>
<dbReference type="Pfam" id="PF08609">
    <property type="entry name" value="Fes1"/>
    <property type="match status" value="1"/>
</dbReference>
<evidence type="ECO:0000313" key="3">
    <source>
        <dbReference type="EMBL" id="KAJ7360060.1"/>
    </source>
</evidence>
<accession>A0A9W9YPL7</accession>
<feature type="domain" description="Nucleotide exchange factor Fes1" evidence="2">
    <location>
        <begin position="15"/>
        <end position="112"/>
    </location>
</feature>
<sequence length="336" mass="38121">MANQEEDRRRYPRSLQGLLQMAVNTSDDAESSTDSSTFASSVFQEMTEERRQWLQEALSSIAEDTDVKRMMTYLQILEKPQNDTDDDDDLTEKEDAFEGLSMIVDNLDNANDFHKIGGYHVMTKCLSSEHSSLRLRAADILAVCVQNNPYCQKAAMEMNILPTLSTLLETDQSEQVKIKALYAISCLTRDFPSAEEAFLKGDGFSILIRAMQGENEKLITKSAFMLRNMLVTNPLHKETLFKMGFIEQLVGLLRSPQNSSHEHIVSLLVTFVTDYPQGISECHRPEFDLEKILKSIITSSMEDDPDLHEEMILNCKELLNICFNKQTQPNAGNNSR</sequence>
<dbReference type="OrthoDB" id="10250458at2759"/>
<dbReference type="GO" id="GO:0005783">
    <property type="term" value="C:endoplasmic reticulum"/>
    <property type="evidence" value="ECO:0007669"/>
    <property type="project" value="TreeGrafter"/>
</dbReference>
<proteinExistence type="predicted"/>
<organism evidence="3 4">
    <name type="scientific">Desmophyllum pertusum</name>
    <dbReference type="NCBI Taxonomy" id="174260"/>
    <lineage>
        <taxon>Eukaryota</taxon>
        <taxon>Metazoa</taxon>
        <taxon>Cnidaria</taxon>
        <taxon>Anthozoa</taxon>
        <taxon>Hexacorallia</taxon>
        <taxon>Scleractinia</taxon>
        <taxon>Caryophylliina</taxon>
        <taxon>Caryophylliidae</taxon>
        <taxon>Desmophyllum</taxon>
    </lineage>
</organism>
<dbReference type="PANTHER" id="PTHR19316:SF18">
    <property type="entry name" value="HSP70-BINDING PROTEIN 1"/>
    <property type="match status" value="1"/>
</dbReference>
<dbReference type="AlphaFoldDB" id="A0A9W9YPL7"/>
<gene>
    <name evidence="3" type="primary">HSPBP1</name>
    <name evidence="3" type="ORF">OS493_019152</name>
</gene>
<evidence type="ECO:0000256" key="1">
    <source>
        <dbReference type="ARBA" id="ARBA00022737"/>
    </source>
</evidence>
<evidence type="ECO:0000259" key="2">
    <source>
        <dbReference type="Pfam" id="PF08609"/>
    </source>
</evidence>
<protein>
    <submittedName>
        <fullName evidence="3">Hsp70-binding protein 1</fullName>
    </submittedName>
</protein>
<dbReference type="InterPro" id="IPR011989">
    <property type="entry name" value="ARM-like"/>
</dbReference>
<keyword evidence="4" id="KW-1185">Reference proteome</keyword>
<dbReference type="PANTHER" id="PTHR19316">
    <property type="entry name" value="PROTEIN FOLDING REGULATOR"/>
    <property type="match status" value="1"/>
</dbReference>
<dbReference type="GO" id="GO:0000774">
    <property type="term" value="F:adenyl-nucleotide exchange factor activity"/>
    <property type="evidence" value="ECO:0007669"/>
    <property type="project" value="TreeGrafter"/>
</dbReference>
<dbReference type="Proteomes" id="UP001163046">
    <property type="component" value="Unassembled WGS sequence"/>
</dbReference>